<organism evidence="6 7">
    <name type="scientific">Nakamurella aerolata</name>
    <dbReference type="NCBI Taxonomy" id="1656892"/>
    <lineage>
        <taxon>Bacteria</taxon>
        <taxon>Bacillati</taxon>
        <taxon>Actinomycetota</taxon>
        <taxon>Actinomycetes</taxon>
        <taxon>Nakamurellales</taxon>
        <taxon>Nakamurellaceae</taxon>
        <taxon>Nakamurella</taxon>
    </lineage>
</organism>
<evidence type="ECO:0000256" key="1">
    <source>
        <dbReference type="ARBA" id="ARBA00001554"/>
    </source>
</evidence>
<dbReference type="GO" id="GO:0006729">
    <property type="term" value="P:tetrahydrobiopterin biosynthetic process"/>
    <property type="evidence" value="ECO:0007669"/>
    <property type="project" value="InterPro"/>
</dbReference>
<evidence type="ECO:0000256" key="2">
    <source>
        <dbReference type="ARBA" id="ARBA00006472"/>
    </source>
</evidence>
<dbReference type="Gene3D" id="3.30.1360.20">
    <property type="entry name" value="Transcriptional coactivator/pterin dehydratase"/>
    <property type="match status" value="1"/>
</dbReference>
<comment type="caution">
    <text evidence="6">The sequence shown here is derived from an EMBL/GenBank/DDBJ whole genome shotgun (WGS) entry which is preliminary data.</text>
</comment>
<reference evidence="6 7" key="1">
    <citation type="submission" date="2020-05" db="EMBL/GenBank/DDBJ databases">
        <title>Nakamurella sp. DB0629 isolated from air conditioner.</title>
        <authorList>
            <person name="Kim D.H."/>
            <person name="Kim D.-U."/>
        </authorList>
    </citation>
    <scope>NUCLEOTIDE SEQUENCE [LARGE SCALE GENOMIC DNA]</scope>
    <source>
        <strain evidence="6 7">DB0629</strain>
    </source>
</reference>
<proteinExistence type="inferred from homology"/>
<dbReference type="EC" id="4.2.1.96" evidence="3"/>
<dbReference type="EMBL" id="JABEND010000002">
    <property type="protein sequence ID" value="NNG34857.1"/>
    <property type="molecule type" value="Genomic_DNA"/>
</dbReference>
<keyword evidence="5" id="KW-0456">Lyase</keyword>
<accession>A0A849A474</accession>
<evidence type="ECO:0000256" key="3">
    <source>
        <dbReference type="ARBA" id="ARBA00013252"/>
    </source>
</evidence>
<comment type="similarity">
    <text evidence="2">Belongs to the pterin-4-alpha-carbinolamine dehydratase family.</text>
</comment>
<comment type="catalytic activity">
    <reaction evidence="1">
        <text>(4aS,6R)-4a-hydroxy-L-erythro-5,6,7,8-tetrahydrobiopterin = (6R)-L-erythro-6,7-dihydrobiopterin + H2O</text>
        <dbReference type="Rhea" id="RHEA:11920"/>
        <dbReference type="ChEBI" id="CHEBI:15377"/>
        <dbReference type="ChEBI" id="CHEBI:15642"/>
        <dbReference type="ChEBI" id="CHEBI:43120"/>
        <dbReference type="EC" id="4.2.1.96"/>
    </reaction>
</comment>
<keyword evidence="7" id="KW-1185">Reference proteome</keyword>
<dbReference type="Pfam" id="PF01329">
    <property type="entry name" value="Pterin_4a"/>
    <property type="match status" value="1"/>
</dbReference>
<dbReference type="GO" id="GO:0008124">
    <property type="term" value="F:4-alpha-hydroxytetrahydrobiopterin dehydratase activity"/>
    <property type="evidence" value="ECO:0007669"/>
    <property type="project" value="UniProtKB-EC"/>
</dbReference>
<gene>
    <name evidence="6" type="ORF">HKD39_03815</name>
</gene>
<dbReference type="RefSeq" id="WP_171198527.1">
    <property type="nucleotide sequence ID" value="NZ_JABEND010000002.1"/>
</dbReference>
<evidence type="ECO:0000313" key="7">
    <source>
        <dbReference type="Proteomes" id="UP000562984"/>
    </source>
</evidence>
<protein>
    <recommendedName>
        <fullName evidence="4">Putative pterin-4-alpha-carbinolamine dehydratase</fullName>
        <ecNumber evidence="3">4.2.1.96</ecNumber>
    </recommendedName>
</protein>
<name>A0A849A474_9ACTN</name>
<evidence type="ECO:0000256" key="5">
    <source>
        <dbReference type="ARBA" id="ARBA00023239"/>
    </source>
</evidence>
<sequence>MTDAITAQEFSDSDGVADWTVAAGSAESAGVTAEFATKDFATGLRLVNKIGELAEAANHHPDVDLRYGSVTVRLSSHDIGGLSRRDAKLAAQISRAAAELGLS</sequence>
<dbReference type="AlphaFoldDB" id="A0A849A474"/>
<dbReference type="InterPro" id="IPR001533">
    <property type="entry name" value="Pterin_deHydtase"/>
</dbReference>
<dbReference type="InterPro" id="IPR036428">
    <property type="entry name" value="PCD_sf"/>
</dbReference>
<dbReference type="PANTHER" id="PTHR12599">
    <property type="entry name" value="PTERIN-4-ALPHA-CARBINOLAMINE DEHYDRATASE"/>
    <property type="match status" value="1"/>
</dbReference>
<dbReference type="SUPFAM" id="SSF55248">
    <property type="entry name" value="PCD-like"/>
    <property type="match status" value="1"/>
</dbReference>
<evidence type="ECO:0000256" key="4">
    <source>
        <dbReference type="ARBA" id="ARBA00021735"/>
    </source>
</evidence>
<dbReference type="CDD" id="cd00488">
    <property type="entry name" value="PCD_DCoH"/>
    <property type="match status" value="1"/>
</dbReference>
<dbReference type="Proteomes" id="UP000562984">
    <property type="component" value="Unassembled WGS sequence"/>
</dbReference>
<evidence type="ECO:0000313" key="6">
    <source>
        <dbReference type="EMBL" id="NNG34857.1"/>
    </source>
</evidence>
<dbReference type="PANTHER" id="PTHR12599:SF0">
    <property type="entry name" value="PTERIN-4-ALPHA-CARBINOLAMINE DEHYDRATASE"/>
    <property type="match status" value="1"/>
</dbReference>